<dbReference type="PANTHER" id="PTHR45138:SF9">
    <property type="entry name" value="DIGUANYLATE CYCLASE DGCM-RELATED"/>
    <property type="match status" value="1"/>
</dbReference>
<dbReference type="InterPro" id="IPR043128">
    <property type="entry name" value="Rev_trsase/Diguanyl_cyclase"/>
</dbReference>
<dbReference type="InterPro" id="IPR050469">
    <property type="entry name" value="Diguanylate_Cyclase"/>
</dbReference>
<feature type="domain" description="HAMP" evidence="5">
    <location>
        <begin position="347"/>
        <end position="403"/>
    </location>
</feature>
<proteinExistence type="predicted"/>
<dbReference type="Pfam" id="PF00990">
    <property type="entry name" value="GGDEF"/>
    <property type="match status" value="1"/>
</dbReference>
<dbReference type="InterPro" id="IPR000160">
    <property type="entry name" value="GGDEF_dom"/>
</dbReference>
<keyword evidence="7" id="KW-0808">Transferase</keyword>
<dbReference type="Proteomes" id="UP001606302">
    <property type="component" value="Unassembled WGS sequence"/>
</dbReference>
<dbReference type="InterPro" id="IPR003660">
    <property type="entry name" value="HAMP_dom"/>
</dbReference>
<feature type="coiled-coil region" evidence="3">
    <location>
        <begin position="394"/>
        <end position="421"/>
    </location>
</feature>
<evidence type="ECO:0000256" key="2">
    <source>
        <dbReference type="ARBA" id="ARBA00034247"/>
    </source>
</evidence>
<dbReference type="SMART" id="SM00267">
    <property type="entry name" value="GGDEF"/>
    <property type="match status" value="1"/>
</dbReference>
<evidence type="ECO:0000313" key="8">
    <source>
        <dbReference type="Proteomes" id="UP001606302"/>
    </source>
</evidence>
<reference evidence="7 8" key="1">
    <citation type="submission" date="2024-08" db="EMBL/GenBank/DDBJ databases">
        <authorList>
            <person name="Lu H."/>
        </authorList>
    </citation>
    <scope>NUCLEOTIDE SEQUENCE [LARGE SCALE GENOMIC DNA]</scope>
    <source>
        <strain evidence="7 8">DXS20W</strain>
    </source>
</reference>
<dbReference type="NCBIfam" id="TIGR00254">
    <property type="entry name" value="GGDEF"/>
    <property type="match status" value="1"/>
</dbReference>
<feature type="transmembrane region" description="Helical" evidence="4">
    <location>
        <begin position="324"/>
        <end position="345"/>
    </location>
</feature>
<evidence type="ECO:0000256" key="3">
    <source>
        <dbReference type="SAM" id="Coils"/>
    </source>
</evidence>
<dbReference type="RefSeq" id="WP_394509331.1">
    <property type="nucleotide sequence ID" value="NZ_JBIGHX010000001.1"/>
</dbReference>
<evidence type="ECO:0000259" key="5">
    <source>
        <dbReference type="PROSITE" id="PS50885"/>
    </source>
</evidence>
<dbReference type="EMBL" id="JBIGHX010000001">
    <property type="protein sequence ID" value="MFG6460521.1"/>
    <property type="molecule type" value="Genomic_DNA"/>
</dbReference>
<keyword evidence="4" id="KW-0472">Membrane</keyword>
<dbReference type="GO" id="GO:0052621">
    <property type="term" value="F:diguanylate cyclase activity"/>
    <property type="evidence" value="ECO:0007669"/>
    <property type="project" value="UniProtKB-EC"/>
</dbReference>
<feature type="domain" description="GGDEF" evidence="6">
    <location>
        <begin position="449"/>
        <end position="584"/>
    </location>
</feature>
<dbReference type="EC" id="2.7.7.65" evidence="1"/>
<dbReference type="SUPFAM" id="SSF55073">
    <property type="entry name" value="Nucleotide cyclase"/>
    <property type="match status" value="1"/>
</dbReference>
<comment type="caution">
    <text evidence="7">The sequence shown here is derived from an EMBL/GenBank/DDBJ whole genome shotgun (WGS) entry which is preliminary data.</text>
</comment>
<organism evidence="7 8">
    <name type="scientific">Pelomonas lactea</name>
    <dbReference type="NCBI Taxonomy" id="3299030"/>
    <lineage>
        <taxon>Bacteria</taxon>
        <taxon>Pseudomonadati</taxon>
        <taxon>Pseudomonadota</taxon>
        <taxon>Betaproteobacteria</taxon>
        <taxon>Burkholderiales</taxon>
        <taxon>Sphaerotilaceae</taxon>
        <taxon>Roseateles</taxon>
    </lineage>
</organism>
<gene>
    <name evidence="7" type="ORF">ACG04Q_02985</name>
</gene>
<evidence type="ECO:0000256" key="1">
    <source>
        <dbReference type="ARBA" id="ARBA00012528"/>
    </source>
</evidence>
<dbReference type="Gene3D" id="3.30.70.270">
    <property type="match status" value="1"/>
</dbReference>
<evidence type="ECO:0000256" key="4">
    <source>
        <dbReference type="SAM" id="Phobius"/>
    </source>
</evidence>
<dbReference type="Gene3D" id="6.10.340.10">
    <property type="match status" value="1"/>
</dbReference>
<keyword evidence="4" id="KW-0812">Transmembrane</keyword>
<dbReference type="InterPro" id="IPR029787">
    <property type="entry name" value="Nucleotide_cyclase"/>
</dbReference>
<dbReference type="PROSITE" id="PS50885">
    <property type="entry name" value="HAMP"/>
    <property type="match status" value="1"/>
</dbReference>
<keyword evidence="8" id="KW-1185">Reference proteome</keyword>
<evidence type="ECO:0000259" key="6">
    <source>
        <dbReference type="PROSITE" id="PS50887"/>
    </source>
</evidence>
<keyword evidence="4" id="KW-1133">Transmembrane helix</keyword>
<evidence type="ECO:0000313" key="7">
    <source>
        <dbReference type="EMBL" id="MFG6460521.1"/>
    </source>
</evidence>
<name>A0ABW7GEY3_9BURK</name>
<protein>
    <recommendedName>
        <fullName evidence="1">diguanylate cyclase</fullName>
        <ecNumber evidence="1">2.7.7.65</ecNumber>
    </recommendedName>
</protein>
<dbReference type="PROSITE" id="PS50887">
    <property type="entry name" value="GGDEF"/>
    <property type="match status" value="1"/>
</dbReference>
<accession>A0ABW7GEY3</accession>
<keyword evidence="7" id="KW-0548">Nucleotidyltransferase</keyword>
<comment type="catalytic activity">
    <reaction evidence="2">
        <text>2 GTP = 3',3'-c-di-GMP + 2 diphosphate</text>
        <dbReference type="Rhea" id="RHEA:24898"/>
        <dbReference type="ChEBI" id="CHEBI:33019"/>
        <dbReference type="ChEBI" id="CHEBI:37565"/>
        <dbReference type="ChEBI" id="CHEBI:58805"/>
        <dbReference type="EC" id="2.7.7.65"/>
    </reaction>
</comment>
<sequence length="591" mass="64358">MRLTRLFLLTTGLLLALVSSLLLRSIWTDGRQVAAAELGLAAMQRAYLAMKVAEKASAERGPTIPVLNDTEPAAPAKRARLQEFRRATDAAFDEALTALADSSDAASLSTLGQLQKAQRELARARVEVDRVAALPHAQRSAPGQRLTRAPIDLMFAVIDTVLAGVTTQSAAAETVYPELSMPLVGARYAAELREYAGRLGSQFTTPLATGQPPGREEQREIPLLTGRIEQLRKLIALQARAGHTPAPLLAAIADMEAQYFAVSLPFIEQIAERGIAGRPYGLDSAEFVARYVPPMKSIVALRDALFAAARDSATQRVAEARQRMAINAALGLAVLCIELTVFLLIRHRVLLPLLRSTQAMNAVMRGEVVQPAANPATLLRTDEIGDMARAVSALQEATQHGRALEAEREQLIAQLRQASDTDFLTGLLNRRAFTEQAARLIAQARRHGWPVALIVFDMDHFKRINDEHGHPAGDAVLLATAEIARGQVRQGELLARHGGEEFILLAVGCRPDEARQLAERLRQALAAHPVPLPDGAPLRVTASFGLAWVEARQPVELDELYRNADRALYHAKSTGRNRICSHDELRSPTPD</sequence>
<keyword evidence="3" id="KW-0175">Coiled coil</keyword>
<dbReference type="CDD" id="cd01949">
    <property type="entry name" value="GGDEF"/>
    <property type="match status" value="1"/>
</dbReference>
<dbReference type="PANTHER" id="PTHR45138">
    <property type="entry name" value="REGULATORY COMPONENTS OF SENSORY TRANSDUCTION SYSTEM"/>
    <property type="match status" value="1"/>
</dbReference>